<reference evidence="1 2" key="1">
    <citation type="submission" date="2015-06" db="EMBL/GenBank/DDBJ databases">
        <title>The Genome Sequence of Enterococcus faecium 131EA1.</title>
        <authorList>
            <consortium name="The Broad Institute Genomics Platform"/>
            <consortium name="The Broad Institute Genome Sequencing Center for Infectious Disease"/>
            <person name="Earl A.M."/>
            <person name="Van Tyne D."/>
            <person name="Lebreton F."/>
            <person name="Saavedra J.T."/>
            <person name="Gilmore M.S."/>
            <person name="Manson Mcguire A."/>
            <person name="Clock S."/>
            <person name="Crupain M."/>
            <person name="Rangan U."/>
            <person name="Young S."/>
            <person name="Abouelleil A."/>
            <person name="Cao P."/>
            <person name="Chapman S.B."/>
            <person name="Griggs A."/>
            <person name="Priest M."/>
            <person name="Shea T."/>
            <person name="Wortman J."/>
            <person name="Nusbaum C."/>
            <person name="Birren B."/>
        </authorList>
    </citation>
    <scope>NUCLEOTIDE SEQUENCE [LARGE SCALE GENOMIC DNA]</scope>
    <source>
        <strain evidence="1 2">131EA1</strain>
    </source>
</reference>
<dbReference type="Gene3D" id="1.10.10.60">
    <property type="entry name" value="Homeodomain-like"/>
    <property type="match status" value="1"/>
</dbReference>
<dbReference type="RefSeq" id="WP_104807039.1">
    <property type="nucleotide sequence ID" value="NZ_JARPUH010000038.1"/>
</dbReference>
<dbReference type="AlphaFoldDB" id="A0A3F3NKF4"/>
<evidence type="ECO:0000313" key="1">
    <source>
        <dbReference type="EMBL" id="RBS25078.1"/>
    </source>
</evidence>
<dbReference type="SUPFAM" id="SSF46689">
    <property type="entry name" value="Homeodomain-like"/>
    <property type="match status" value="1"/>
</dbReference>
<organism evidence="1 2">
    <name type="scientific">Enterococcus faecium</name>
    <name type="common">Streptococcus faecium</name>
    <dbReference type="NCBI Taxonomy" id="1352"/>
    <lineage>
        <taxon>Bacteria</taxon>
        <taxon>Bacillati</taxon>
        <taxon>Bacillota</taxon>
        <taxon>Bacilli</taxon>
        <taxon>Lactobacillales</taxon>
        <taxon>Enterococcaceae</taxon>
        <taxon>Enterococcus</taxon>
    </lineage>
</organism>
<evidence type="ECO:0000313" key="2">
    <source>
        <dbReference type="Proteomes" id="UP000253144"/>
    </source>
</evidence>
<dbReference type="EMBL" id="LEQJ01000027">
    <property type="protein sequence ID" value="RBS25078.1"/>
    <property type="molecule type" value="Genomic_DNA"/>
</dbReference>
<protein>
    <recommendedName>
        <fullName evidence="3">Transposase</fullName>
    </recommendedName>
</protein>
<evidence type="ECO:0008006" key="3">
    <source>
        <dbReference type="Google" id="ProtNLM"/>
    </source>
</evidence>
<dbReference type="Proteomes" id="UP000253144">
    <property type="component" value="Unassembled WGS sequence"/>
</dbReference>
<sequence>MNRKYSAHFKYTVLEYVRENAGKESIPRIAKKFEMPTQTLYGWIYHNEELLDLLNATGFYSLNKFLYGEPRILKTKEDKHL</sequence>
<dbReference type="InterPro" id="IPR009057">
    <property type="entry name" value="Homeodomain-like_sf"/>
</dbReference>
<proteinExistence type="predicted"/>
<comment type="caution">
    <text evidence="1">The sequence shown here is derived from an EMBL/GenBank/DDBJ whole genome shotgun (WGS) entry which is preliminary data.</text>
</comment>
<name>A0A3F3NKF4_ENTFC</name>
<gene>
    <name evidence="1" type="ORF">EB12_02938</name>
</gene>
<accession>A0A3F3NKF4</accession>